<feature type="domain" description="Nuclear pore complex protein NUP96 C-terminal" evidence="1">
    <location>
        <begin position="172"/>
        <end position="227"/>
    </location>
</feature>
<sequence length="241" mass="25562">MRKYIRVEGAISVANGAEDALGDAGLSFGRSFRVGWSPGGALVRPSSSGTIVLERRIPISSSNTLSSKLLQHPLTHSSILPDDRGVPFAISSFASLFPATDASSDASLFRLVSALFDPLSLHLSPRAASPDIRNRVALLTRKAALFTWLQSAVAPAVQEHIQTHPAASAPAAAFAHLTGNQLECACDAAMDGGYPTLATLIAQAGGDSRYRADLREQLVIWIDQKLTHLLIATCAKFMLAC</sequence>
<dbReference type="EMBL" id="ML769571">
    <property type="protein sequence ID" value="KAE9393479.1"/>
    <property type="molecule type" value="Genomic_DNA"/>
</dbReference>
<dbReference type="InterPro" id="IPR021967">
    <property type="entry name" value="Nup98_C"/>
</dbReference>
<reference evidence="2" key="1">
    <citation type="journal article" date="2019" name="Environ. Microbiol.">
        <title>Fungal ecological strategies reflected in gene transcription - a case study of two litter decomposers.</title>
        <authorList>
            <person name="Barbi F."/>
            <person name="Kohler A."/>
            <person name="Barry K."/>
            <person name="Baskaran P."/>
            <person name="Daum C."/>
            <person name="Fauchery L."/>
            <person name="Ihrmark K."/>
            <person name="Kuo A."/>
            <person name="LaButti K."/>
            <person name="Lipzen A."/>
            <person name="Morin E."/>
            <person name="Grigoriev I.V."/>
            <person name="Henrissat B."/>
            <person name="Lindahl B."/>
            <person name="Martin F."/>
        </authorList>
    </citation>
    <scope>NUCLEOTIDE SEQUENCE</scope>
    <source>
        <strain evidence="2">JB14</strain>
    </source>
</reference>
<evidence type="ECO:0000259" key="1">
    <source>
        <dbReference type="Pfam" id="PF12110"/>
    </source>
</evidence>
<dbReference type="AlphaFoldDB" id="A0A6A4H5H6"/>
<proteinExistence type="predicted"/>
<accession>A0A6A4H5H6</accession>
<dbReference type="Pfam" id="PF12110">
    <property type="entry name" value="Nup96"/>
    <property type="match status" value="1"/>
</dbReference>
<evidence type="ECO:0000313" key="2">
    <source>
        <dbReference type="EMBL" id="KAE9393479.1"/>
    </source>
</evidence>
<gene>
    <name evidence="2" type="ORF">BT96DRAFT_219351</name>
</gene>
<dbReference type="OrthoDB" id="3797628at2759"/>
<dbReference type="Proteomes" id="UP000799118">
    <property type="component" value="Unassembled WGS sequence"/>
</dbReference>
<organism evidence="2 3">
    <name type="scientific">Gymnopus androsaceus JB14</name>
    <dbReference type="NCBI Taxonomy" id="1447944"/>
    <lineage>
        <taxon>Eukaryota</taxon>
        <taxon>Fungi</taxon>
        <taxon>Dikarya</taxon>
        <taxon>Basidiomycota</taxon>
        <taxon>Agaricomycotina</taxon>
        <taxon>Agaricomycetes</taxon>
        <taxon>Agaricomycetidae</taxon>
        <taxon>Agaricales</taxon>
        <taxon>Marasmiineae</taxon>
        <taxon>Omphalotaceae</taxon>
        <taxon>Gymnopus</taxon>
    </lineage>
</organism>
<name>A0A6A4H5H6_9AGAR</name>
<keyword evidence="3" id="KW-1185">Reference proteome</keyword>
<protein>
    <recommendedName>
        <fullName evidence="1">Nuclear pore complex protein NUP96 C-terminal domain-containing protein</fullName>
    </recommendedName>
</protein>
<evidence type="ECO:0000313" key="3">
    <source>
        <dbReference type="Proteomes" id="UP000799118"/>
    </source>
</evidence>
<dbReference type="Gene3D" id="1.25.40.690">
    <property type="match status" value="1"/>
</dbReference>